<dbReference type="Pfam" id="PF02915">
    <property type="entry name" value="Rubrerythrin"/>
    <property type="match status" value="1"/>
</dbReference>
<name>A0A0S6WAH2_VECG1</name>
<protein>
    <submittedName>
        <fullName evidence="2">Rubrerythrin</fullName>
    </submittedName>
</protein>
<dbReference type="InterPro" id="IPR009078">
    <property type="entry name" value="Ferritin-like_SF"/>
</dbReference>
<keyword evidence="3" id="KW-1185">Reference proteome</keyword>
<dbReference type="EMBL" id="DF820463">
    <property type="protein sequence ID" value="GAK55522.1"/>
    <property type="molecule type" value="Genomic_DNA"/>
</dbReference>
<organism evidence="2">
    <name type="scientific">Vecturithrix granuli</name>
    <dbReference type="NCBI Taxonomy" id="1499967"/>
    <lineage>
        <taxon>Bacteria</taxon>
        <taxon>Candidatus Moduliflexota</taxon>
        <taxon>Candidatus Vecturitrichia</taxon>
        <taxon>Candidatus Vecturitrichales</taxon>
        <taxon>Candidatus Vecturitrichaceae</taxon>
        <taxon>Candidatus Vecturithrix</taxon>
    </lineage>
</organism>
<dbReference type="Gene3D" id="1.20.1260.10">
    <property type="match status" value="1"/>
</dbReference>
<evidence type="ECO:0000259" key="1">
    <source>
        <dbReference type="Pfam" id="PF02915"/>
    </source>
</evidence>
<dbReference type="STRING" id="1499967.U27_02356"/>
<dbReference type="Proteomes" id="UP000030661">
    <property type="component" value="Unassembled WGS sequence"/>
</dbReference>
<sequence length="170" mass="19443">MAANEQLIKIFEYALNQEKTGLSFFETSLHRLGIGAAVTAFKKLIEEEKKHVIFITNIINDLKQGGDISVKSIESVTITPTNFFDERAKSEFMAQSVEQAMTPDISVFHTAMLIERDLSAFYARMAEQLEEKKAKEAFKMLSNWEKGHERFFAQIHEDLVKEYEGMPWGG</sequence>
<dbReference type="GO" id="GO:0046872">
    <property type="term" value="F:metal ion binding"/>
    <property type="evidence" value="ECO:0007669"/>
    <property type="project" value="InterPro"/>
</dbReference>
<dbReference type="AlphaFoldDB" id="A0A0S6WAH2"/>
<feature type="domain" description="Rubrerythrin diiron-binding" evidence="1">
    <location>
        <begin position="10"/>
        <end position="154"/>
    </location>
</feature>
<proteinExistence type="predicted"/>
<dbReference type="InterPro" id="IPR003251">
    <property type="entry name" value="Rr_diiron-bd_dom"/>
</dbReference>
<dbReference type="eggNOG" id="COG1633">
    <property type="taxonomic scope" value="Bacteria"/>
</dbReference>
<dbReference type="GO" id="GO:0016491">
    <property type="term" value="F:oxidoreductase activity"/>
    <property type="evidence" value="ECO:0007669"/>
    <property type="project" value="InterPro"/>
</dbReference>
<gene>
    <name evidence="2" type="ORF">U27_02356</name>
</gene>
<reference evidence="2" key="1">
    <citation type="journal article" date="2015" name="PeerJ">
        <title>First genomic representation of candidate bacterial phylum KSB3 points to enhanced environmental sensing as a trigger of wastewater bulking.</title>
        <authorList>
            <person name="Sekiguchi Y."/>
            <person name="Ohashi A."/>
            <person name="Parks D.H."/>
            <person name="Yamauchi T."/>
            <person name="Tyson G.W."/>
            <person name="Hugenholtz P."/>
        </authorList>
    </citation>
    <scope>NUCLEOTIDE SEQUENCE [LARGE SCALE GENOMIC DNA]</scope>
</reference>
<evidence type="ECO:0000313" key="2">
    <source>
        <dbReference type="EMBL" id="GAK55522.1"/>
    </source>
</evidence>
<dbReference type="HOGENOM" id="CLU_125830_0_0_0"/>
<dbReference type="SUPFAM" id="SSF47240">
    <property type="entry name" value="Ferritin-like"/>
    <property type="match status" value="1"/>
</dbReference>
<dbReference type="CDD" id="cd01045">
    <property type="entry name" value="Ferritin_like_AB"/>
    <property type="match status" value="1"/>
</dbReference>
<dbReference type="InterPro" id="IPR012347">
    <property type="entry name" value="Ferritin-like"/>
</dbReference>
<accession>A0A0S6WAH2</accession>
<evidence type="ECO:0000313" key="3">
    <source>
        <dbReference type="Proteomes" id="UP000030661"/>
    </source>
</evidence>